<keyword evidence="2" id="KW-1185">Reference proteome</keyword>
<protein>
    <submittedName>
        <fullName evidence="1">Uncharacterized protein</fullName>
    </submittedName>
</protein>
<evidence type="ECO:0000313" key="1">
    <source>
        <dbReference type="EMBL" id="GMN63592.1"/>
    </source>
</evidence>
<dbReference type="Proteomes" id="UP001187192">
    <property type="component" value="Unassembled WGS sequence"/>
</dbReference>
<evidence type="ECO:0000313" key="2">
    <source>
        <dbReference type="Proteomes" id="UP001187192"/>
    </source>
</evidence>
<gene>
    <name evidence="1" type="ORF">TIFTF001_032671</name>
</gene>
<accession>A0AA88J700</accession>
<organism evidence="1 2">
    <name type="scientific">Ficus carica</name>
    <name type="common">Common fig</name>
    <dbReference type="NCBI Taxonomy" id="3494"/>
    <lineage>
        <taxon>Eukaryota</taxon>
        <taxon>Viridiplantae</taxon>
        <taxon>Streptophyta</taxon>
        <taxon>Embryophyta</taxon>
        <taxon>Tracheophyta</taxon>
        <taxon>Spermatophyta</taxon>
        <taxon>Magnoliopsida</taxon>
        <taxon>eudicotyledons</taxon>
        <taxon>Gunneridae</taxon>
        <taxon>Pentapetalae</taxon>
        <taxon>rosids</taxon>
        <taxon>fabids</taxon>
        <taxon>Rosales</taxon>
        <taxon>Moraceae</taxon>
        <taxon>Ficeae</taxon>
        <taxon>Ficus</taxon>
    </lineage>
</organism>
<sequence length="181" mass="20285">MASSTTHGASSILRRVHQGTQAAFPLSLDALRSYPFRTSPIPTLDKPGRRRVILLMIDDMSRGASGQWVHGTLPEGNGIWRKGRSEVKGIFRREAPEHTATYSGGAAVTIHVIFGPEIHSKDDNNTLFVDKRLTCIQRLHQGCCRRKKHTLLCGGQKHLPLASINFLWTREVHNDLKESWV</sequence>
<comment type="caution">
    <text evidence="1">The sequence shown here is derived from an EMBL/GenBank/DDBJ whole genome shotgun (WGS) entry which is preliminary data.</text>
</comment>
<dbReference type="EMBL" id="BTGU01000153">
    <property type="protein sequence ID" value="GMN63592.1"/>
    <property type="molecule type" value="Genomic_DNA"/>
</dbReference>
<proteinExistence type="predicted"/>
<name>A0AA88J700_FICCA</name>
<dbReference type="AlphaFoldDB" id="A0AA88J700"/>
<reference evidence="1" key="1">
    <citation type="submission" date="2023-07" db="EMBL/GenBank/DDBJ databases">
        <title>draft genome sequence of fig (Ficus carica).</title>
        <authorList>
            <person name="Takahashi T."/>
            <person name="Nishimura K."/>
        </authorList>
    </citation>
    <scope>NUCLEOTIDE SEQUENCE</scope>
</reference>